<evidence type="ECO:0000259" key="2">
    <source>
        <dbReference type="SMART" id="SM00014"/>
    </source>
</evidence>
<dbReference type="Proteomes" id="UP000652013">
    <property type="component" value="Unassembled WGS sequence"/>
</dbReference>
<evidence type="ECO:0000313" key="3">
    <source>
        <dbReference type="EMBL" id="GIJ04544.1"/>
    </source>
</evidence>
<comment type="caution">
    <text evidence="3">The sequence shown here is derived from an EMBL/GenBank/DDBJ whole genome shotgun (WGS) entry which is preliminary data.</text>
</comment>
<dbReference type="SMART" id="SM00014">
    <property type="entry name" value="acidPPc"/>
    <property type="match status" value="1"/>
</dbReference>
<name>A0A8J4DKS0_9ACTN</name>
<dbReference type="InterPro" id="IPR036938">
    <property type="entry name" value="PAP2/HPO_sf"/>
</dbReference>
<feature type="transmembrane region" description="Helical" evidence="1">
    <location>
        <begin position="230"/>
        <end position="250"/>
    </location>
</feature>
<feature type="transmembrane region" description="Helical" evidence="1">
    <location>
        <begin position="164"/>
        <end position="185"/>
    </location>
</feature>
<keyword evidence="1" id="KW-0472">Membrane</keyword>
<feature type="transmembrane region" description="Helical" evidence="1">
    <location>
        <begin position="141"/>
        <end position="157"/>
    </location>
</feature>
<protein>
    <recommendedName>
        <fullName evidence="2">Phosphatidic acid phosphatase type 2/haloperoxidase domain-containing protein</fullName>
    </recommendedName>
</protein>
<keyword evidence="1" id="KW-1133">Transmembrane helix</keyword>
<keyword evidence="1" id="KW-0812">Transmembrane</keyword>
<feature type="transmembrane region" description="Helical" evidence="1">
    <location>
        <begin position="103"/>
        <end position="121"/>
    </location>
</feature>
<dbReference type="InterPro" id="IPR000326">
    <property type="entry name" value="PAP2/HPO"/>
</dbReference>
<dbReference type="EMBL" id="BOOY01000028">
    <property type="protein sequence ID" value="GIJ04544.1"/>
    <property type="molecule type" value="Genomic_DNA"/>
</dbReference>
<accession>A0A8J4DKS0</accession>
<keyword evidence="4" id="KW-1185">Reference proteome</keyword>
<evidence type="ECO:0000256" key="1">
    <source>
        <dbReference type="SAM" id="Phobius"/>
    </source>
</evidence>
<feature type="transmembrane region" description="Helical" evidence="1">
    <location>
        <begin position="262"/>
        <end position="288"/>
    </location>
</feature>
<dbReference type="SUPFAM" id="SSF48317">
    <property type="entry name" value="Acid phosphatase/Vanadium-dependent haloperoxidase"/>
    <property type="match status" value="1"/>
</dbReference>
<feature type="transmembrane region" description="Helical" evidence="1">
    <location>
        <begin position="78"/>
        <end position="96"/>
    </location>
</feature>
<feature type="domain" description="Phosphatidic acid phosphatase type 2/haloperoxidase" evidence="2">
    <location>
        <begin position="101"/>
        <end position="206"/>
    </location>
</feature>
<dbReference type="Pfam" id="PF01569">
    <property type="entry name" value="PAP2"/>
    <property type="match status" value="1"/>
</dbReference>
<feature type="transmembrane region" description="Helical" evidence="1">
    <location>
        <begin position="191"/>
        <end position="209"/>
    </location>
</feature>
<dbReference type="Gene3D" id="1.20.144.10">
    <property type="entry name" value="Phosphatidic acid phosphatase type 2/haloperoxidase"/>
    <property type="match status" value="1"/>
</dbReference>
<organism evidence="3 4">
    <name type="scientific">Spirilliplanes yamanashiensis</name>
    <dbReference type="NCBI Taxonomy" id="42233"/>
    <lineage>
        <taxon>Bacteria</taxon>
        <taxon>Bacillati</taxon>
        <taxon>Actinomycetota</taxon>
        <taxon>Actinomycetes</taxon>
        <taxon>Micromonosporales</taxon>
        <taxon>Micromonosporaceae</taxon>
        <taxon>Spirilliplanes</taxon>
    </lineage>
</organism>
<sequence length="297" mass="30238">MTAVASRRPPAGRTAGATSGWWLGAPPVIALLAAAGAVAVYAVFVRTRLGQVVDEAAMRGAEVEHQRVVSVLNSTLDGTSLLSIAAVAVVAAAVGLLRRRVDLAVAAGVLVLGSNLTTQFLKRELTRPPLGDPAPNSLPSGHTTAAVSVAFALVLVLPYATRAFLALAGSLYVAVIAIATVWAAWHRPSDTVAALLVTLGWGALAVTVVRLRRRAEAPPRAASRLATLPLALGAAVAGAIGAIGLGAVVVSERFIPGLVSELAAFIAGAAGIAGCTAGAFLIWVWLVAEGEVRHRND</sequence>
<proteinExistence type="predicted"/>
<reference evidence="3" key="1">
    <citation type="submission" date="2021-01" db="EMBL/GenBank/DDBJ databases">
        <title>Whole genome shotgun sequence of Spirilliplanes yamanashiensis NBRC 15828.</title>
        <authorList>
            <person name="Komaki H."/>
            <person name="Tamura T."/>
        </authorList>
    </citation>
    <scope>NUCLEOTIDE SEQUENCE</scope>
    <source>
        <strain evidence="3">NBRC 15828</strain>
    </source>
</reference>
<gene>
    <name evidence="3" type="ORF">Sya03_38960</name>
</gene>
<evidence type="ECO:0000313" key="4">
    <source>
        <dbReference type="Proteomes" id="UP000652013"/>
    </source>
</evidence>
<feature type="transmembrane region" description="Helical" evidence="1">
    <location>
        <begin position="21"/>
        <end position="44"/>
    </location>
</feature>
<dbReference type="RefSeq" id="WP_203939774.1">
    <property type="nucleotide sequence ID" value="NZ_BAAAGJ010000005.1"/>
</dbReference>
<dbReference type="AlphaFoldDB" id="A0A8J4DKS0"/>